<organism evidence="4 5">
    <name type="scientific">Ilumatobacter coccineus (strain NBRC 103263 / KCTC 29153 / YM16-304)</name>
    <dbReference type="NCBI Taxonomy" id="1313172"/>
    <lineage>
        <taxon>Bacteria</taxon>
        <taxon>Bacillati</taxon>
        <taxon>Actinomycetota</taxon>
        <taxon>Acidimicrobiia</taxon>
        <taxon>Acidimicrobiales</taxon>
        <taxon>Ilumatobacteraceae</taxon>
        <taxon>Ilumatobacter</taxon>
    </lineage>
</organism>
<feature type="compositionally biased region" description="Acidic residues" evidence="1">
    <location>
        <begin position="477"/>
        <end position="520"/>
    </location>
</feature>
<feature type="transmembrane region" description="Helical" evidence="2">
    <location>
        <begin position="339"/>
        <end position="359"/>
    </location>
</feature>
<keyword evidence="2" id="KW-0812">Transmembrane</keyword>
<evidence type="ECO:0000313" key="5">
    <source>
        <dbReference type="Proteomes" id="UP000011863"/>
    </source>
</evidence>
<feature type="transmembrane region" description="Helical" evidence="2">
    <location>
        <begin position="197"/>
        <end position="217"/>
    </location>
</feature>
<feature type="transmembrane region" description="Helical" evidence="2">
    <location>
        <begin position="241"/>
        <end position="262"/>
    </location>
</feature>
<feature type="transmembrane region" description="Helical" evidence="2">
    <location>
        <begin position="428"/>
        <end position="448"/>
    </location>
</feature>
<feature type="transmembrane region" description="Helical" evidence="2">
    <location>
        <begin position="58"/>
        <end position="81"/>
    </location>
</feature>
<sequence length="686" mass="74558">MRGPGSGGDATDADVSVGTRRARDRQISQVPYLPGLDGLRAVAVVAVMIYHANSDWLLGGYIGVEVFFVISGYLITLLLIAEHERTGAIDLKSFWIRRFRRLLPALFLMMLLLSVWVSLFERDALGKLRGDVIAGASYFSNWYQIFIGAGYSAGNDFAPLRHLWSLAVEEQFYVVWPIIMLAFVRFGARRIAGVARWLFLGAIVVTVVVALLDYTGAQQTPELTPDAYWMLGDRPISKPDALYLSTLSRSGGLMLGAAFAMVWRPTAVMRGPLRNKAKMFDVGAGVGFGILLVLAWVMSFDPSQGVHGFLFKGGLFLTGLATLAIIAAITHRGAKTGHLLSNPVLLWIGTRSYGLYLYHWPIYQIIRNIAANKLQFHEFVLAMVATAIITEASYRFVETPIRKGKLGELWRRRGELGRSGGAGGQQRPVLIGGAIALVLSLFAVGSMATAELKQNSVQTQLDANAELACNLATGENCDTEPDEAAESEPDPDPDPAEDIDGELPVEETPVDDPAEGEVPVESETTTVTTVPAGPTRFAVGDSVMLGALIPLQTLGFQVDALESRAFVNGLDLVETLAREGRLPDQMVIHLGTNGRISESQMERMVAAVAEVPEVVLVTNDVDRDYTAGNNELMYSTAAANDNISVLDWQGLVKACEGDCLENDGFHLKPDGQQYYADVIAFQLGIE</sequence>
<dbReference type="Pfam" id="PF01757">
    <property type="entry name" value="Acyl_transf_3"/>
    <property type="match status" value="1"/>
</dbReference>
<dbReference type="Proteomes" id="UP000011863">
    <property type="component" value="Chromosome"/>
</dbReference>
<dbReference type="PANTHER" id="PTHR23028:SF53">
    <property type="entry name" value="ACYL_TRANSF_3 DOMAIN-CONTAINING PROTEIN"/>
    <property type="match status" value="1"/>
</dbReference>
<dbReference type="SUPFAM" id="SSF52266">
    <property type="entry name" value="SGNH hydrolase"/>
    <property type="match status" value="1"/>
</dbReference>
<keyword evidence="2" id="KW-1133">Transmembrane helix</keyword>
<keyword evidence="4" id="KW-0808">Transferase</keyword>
<dbReference type="InterPro" id="IPR050879">
    <property type="entry name" value="Acyltransferase_3"/>
</dbReference>
<feature type="transmembrane region" description="Helical" evidence="2">
    <location>
        <begin position="102"/>
        <end position="120"/>
    </location>
</feature>
<feature type="domain" description="Acyltransferase 3" evidence="3">
    <location>
        <begin position="34"/>
        <end position="389"/>
    </location>
</feature>
<dbReference type="GO" id="GO:0009103">
    <property type="term" value="P:lipopolysaccharide biosynthetic process"/>
    <property type="evidence" value="ECO:0007669"/>
    <property type="project" value="TreeGrafter"/>
</dbReference>
<dbReference type="EMBL" id="AP012057">
    <property type="protein sequence ID" value="BAN01040.1"/>
    <property type="molecule type" value="Genomic_DNA"/>
</dbReference>
<feature type="transmembrane region" description="Helical" evidence="2">
    <location>
        <begin position="282"/>
        <end position="300"/>
    </location>
</feature>
<feature type="compositionally biased region" description="Low complexity" evidence="1">
    <location>
        <begin position="521"/>
        <end position="533"/>
    </location>
</feature>
<reference evidence="4 5" key="1">
    <citation type="journal article" date="2013" name="Int. J. Syst. Evol. Microbiol.">
        <title>Ilumatobacter nonamiense sp. nov. and Ilumatobacter coccineum sp. nov., isolated from seashore sand.</title>
        <authorList>
            <person name="Matsumoto A."/>
            <person name="Kasai H."/>
            <person name="Matsuo Y."/>
            <person name="Shizuri Y."/>
            <person name="Ichikawa N."/>
            <person name="Fujita N."/>
            <person name="Omura S."/>
            <person name="Takahashi Y."/>
        </authorList>
    </citation>
    <scope>NUCLEOTIDE SEQUENCE [LARGE SCALE GENOMIC DNA]</scope>
    <source>
        <strain evidence="5">NBRC 103263 / KCTC 29153 / YM16-304</strain>
    </source>
</reference>
<protein>
    <submittedName>
        <fullName evidence="4">Putative acyltransferase</fullName>
        <ecNumber evidence="4">2.3.-.-</ecNumber>
    </submittedName>
</protein>
<feature type="transmembrane region" description="Helical" evidence="2">
    <location>
        <begin position="379"/>
        <end position="397"/>
    </location>
</feature>
<dbReference type="GO" id="GO:0016747">
    <property type="term" value="F:acyltransferase activity, transferring groups other than amino-acyl groups"/>
    <property type="evidence" value="ECO:0007669"/>
    <property type="project" value="InterPro"/>
</dbReference>
<gene>
    <name evidence="4" type="ORF">YM304_07260</name>
</gene>
<dbReference type="PANTHER" id="PTHR23028">
    <property type="entry name" value="ACETYLTRANSFERASE"/>
    <property type="match status" value="1"/>
</dbReference>
<feature type="transmembrane region" description="Helical" evidence="2">
    <location>
        <begin position="30"/>
        <end position="52"/>
    </location>
</feature>
<feature type="transmembrane region" description="Helical" evidence="2">
    <location>
        <begin position="306"/>
        <end position="327"/>
    </location>
</feature>
<keyword evidence="2" id="KW-0472">Membrane</keyword>
<feature type="transmembrane region" description="Helical" evidence="2">
    <location>
        <begin position="171"/>
        <end position="188"/>
    </location>
</feature>
<dbReference type="AlphaFoldDB" id="A0A6C7E2J4"/>
<feature type="region of interest" description="Disordered" evidence="1">
    <location>
        <begin position="1"/>
        <end position="22"/>
    </location>
</feature>
<evidence type="ECO:0000259" key="3">
    <source>
        <dbReference type="Pfam" id="PF01757"/>
    </source>
</evidence>
<dbReference type="GO" id="GO:0016020">
    <property type="term" value="C:membrane"/>
    <property type="evidence" value="ECO:0007669"/>
    <property type="project" value="TreeGrafter"/>
</dbReference>
<dbReference type="InterPro" id="IPR002656">
    <property type="entry name" value="Acyl_transf_3_dom"/>
</dbReference>
<dbReference type="EC" id="2.3.-.-" evidence="4"/>
<keyword evidence="5" id="KW-1185">Reference proteome</keyword>
<evidence type="ECO:0000256" key="2">
    <source>
        <dbReference type="SAM" id="Phobius"/>
    </source>
</evidence>
<evidence type="ECO:0000256" key="1">
    <source>
        <dbReference type="SAM" id="MobiDB-lite"/>
    </source>
</evidence>
<feature type="region of interest" description="Disordered" evidence="1">
    <location>
        <begin position="474"/>
        <end position="533"/>
    </location>
</feature>
<accession>A0A6C7E2J4</accession>
<evidence type="ECO:0000313" key="4">
    <source>
        <dbReference type="EMBL" id="BAN01040.1"/>
    </source>
</evidence>
<dbReference type="KEGG" id="aym:YM304_07260"/>
<name>A0A6C7E2J4_ILUCY</name>
<keyword evidence="4" id="KW-0012">Acyltransferase</keyword>
<proteinExistence type="predicted"/>